<dbReference type="AlphaFoldDB" id="A0AAV1TBX3"/>
<protein>
    <submittedName>
        <fullName evidence="2">Uncharacterized protein</fullName>
    </submittedName>
</protein>
<feature type="region of interest" description="Disordered" evidence="1">
    <location>
        <begin position="1"/>
        <end position="98"/>
    </location>
</feature>
<comment type="caution">
    <text evidence="2">The sequence shown here is derived from an EMBL/GenBank/DDBJ whole genome shotgun (WGS) entry which is preliminary data.</text>
</comment>
<accession>A0AAV1TBX3</accession>
<dbReference type="Proteomes" id="UP001162060">
    <property type="component" value="Unassembled WGS sequence"/>
</dbReference>
<sequence length="412" mass="44927">MSVRREVVSLSQLLRRSDSSVGRQHRQTAHGPPPPPPLALQTSRQRLTKPRLADQGPKIGDSRPPIISSAPFTDKPRSFTQSVRDAASASQPESLRSSSVFAPMSQEAFEAESEQWSALTSMSQSSVSQFQSQNLLGSSQEGDQLWRTPELLPTALPPPPATCGIQLQELEKSISKALSQQMLDQKQQQQQLLTDFVSPLSTSVDDIQKNLALCTEAQHKHDAAVAELAAGVNNVMATVSALREQSCSNSTAVCDEIRTAVMNETAGVKAVLTSLQARFETVEDSVKSCSGLVAEVREDAGTKHDALLSAVAASACSCTQEVTPVEAPVSAERPSRKRKRSVEAREMDSRSYTLASLLCSPLCESPVQYREDDDDEVWREKEASGMQCTSLQGALQQIEALRARRRSILRIW</sequence>
<evidence type="ECO:0000256" key="1">
    <source>
        <dbReference type="SAM" id="MobiDB-lite"/>
    </source>
</evidence>
<name>A0AAV1TBX3_9STRA</name>
<evidence type="ECO:0000313" key="2">
    <source>
        <dbReference type="EMBL" id="CAK7908918.1"/>
    </source>
</evidence>
<feature type="compositionally biased region" description="Polar residues" evidence="1">
    <location>
        <begin position="78"/>
        <end position="98"/>
    </location>
</feature>
<dbReference type="EMBL" id="CAKLBY020000035">
    <property type="protein sequence ID" value="CAK7908918.1"/>
    <property type="molecule type" value="Genomic_DNA"/>
</dbReference>
<reference evidence="2" key="1">
    <citation type="submission" date="2024-01" db="EMBL/GenBank/DDBJ databases">
        <authorList>
            <person name="Webb A."/>
        </authorList>
    </citation>
    <scope>NUCLEOTIDE SEQUENCE</scope>
    <source>
        <strain evidence="2">Pm1</strain>
    </source>
</reference>
<organism evidence="2 3">
    <name type="scientific">Peronospora matthiolae</name>
    <dbReference type="NCBI Taxonomy" id="2874970"/>
    <lineage>
        <taxon>Eukaryota</taxon>
        <taxon>Sar</taxon>
        <taxon>Stramenopiles</taxon>
        <taxon>Oomycota</taxon>
        <taxon>Peronosporomycetes</taxon>
        <taxon>Peronosporales</taxon>
        <taxon>Peronosporaceae</taxon>
        <taxon>Peronospora</taxon>
    </lineage>
</organism>
<evidence type="ECO:0000313" key="3">
    <source>
        <dbReference type="Proteomes" id="UP001162060"/>
    </source>
</evidence>
<gene>
    <name evidence="2" type="ORF">PM001_LOCUS3825</name>
</gene>
<proteinExistence type="predicted"/>